<organism evidence="2 3">
    <name type="scientific">Stieleria bergensis</name>
    <dbReference type="NCBI Taxonomy" id="2528025"/>
    <lineage>
        <taxon>Bacteria</taxon>
        <taxon>Pseudomonadati</taxon>
        <taxon>Planctomycetota</taxon>
        <taxon>Planctomycetia</taxon>
        <taxon>Pirellulales</taxon>
        <taxon>Pirellulaceae</taxon>
        <taxon>Stieleria</taxon>
    </lineage>
</organism>
<name>A0A517SQ02_9BACT</name>
<keyword evidence="1" id="KW-0812">Transmembrane</keyword>
<dbReference type="RefSeq" id="WP_145269184.1">
    <property type="nucleotide sequence ID" value="NZ_CP036272.1"/>
</dbReference>
<dbReference type="EMBL" id="CP036272">
    <property type="protein sequence ID" value="QDT58204.1"/>
    <property type="molecule type" value="Genomic_DNA"/>
</dbReference>
<dbReference type="Proteomes" id="UP000315003">
    <property type="component" value="Chromosome"/>
</dbReference>
<dbReference type="AlphaFoldDB" id="A0A517SQ02"/>
<protein>
    <submittedName>
        <fullName evidence="2">Uncharacterized protein</fullName>
    </submittedName>
</protein>
<proteinExistence type="predicted"/>
<reference evidence="2 3" key="1">
    <citation type="submission" date="2019-02" db="EMBL/GenBank/DDBJ databases">
        <title>Deep-cultivation of Planctomycetes and their phenomic and genomic characterization uncovers novel biology.</title>
        <authorList>
            <person name="Wiegand S."/>
            <person name="Jogler M."/>
            <person name="Boedeker C."/>
            <person name="Pinto D."/>
            <person name="Vollmers J."/>
            <person name="Rivas-Marin E."/>
            <person name="Kohn T."/>
            <person name="Peeters S.H."/>
            <person name="Heuer A."/>
            <person name="Rast P."/>
            <person name="Oberbeckmann S."/>
            <person name="Bunk B."/>
            <person name="Jeske O."/>
            <person name="Meyerdierks A."/>
            <person name="Storesund J.E."/>
            <person name="Kallscheuer N."/>
            <person name="Luecker S."/>
            <person name="Lage O.M."/>
            <person name="Pohl T."/>
            <person name="Merkel B.J."/>
            <person name="Hornburger P."/>
            <person name="Mueller R.-W."/>
            <person name="Bruemmer F."/>
            <person name="Labrenz M."/>
            <person name="Spormann A.M."/>
            <person name="Op den Camp H."/>
            <person name="Overmann J."/>
            <person name="Amann R."/>
            <person name="Jetten M.S.M."/>
            <person name="Mascher T."/>
            <person name="Medema M.H."/>
            <person name="Devos D.P."/>
            <person name="Kaster A.-K."/>
            <person name="Ovreas L."/>
            <person name="Rohde M."/>
            <person name="Galperin M.Y."/>
            <person name="Jogler C."/>
        </authorList>
    </citation>
    <scope>NUCLEOTIDE SEQUENCE [LARGE SCALE GENOMIC DNA]</scope>
    <source>
        <strain evidence="2 3">SV_7m_r</strain>
    </source>
</reference>
<evidence type="ECO:0000313" key="2">
    <source>
        <dbReference type="EMBL" id="QDT58204.1"/>
    </source>
</evidence>
<keyword evidence="1" id="KW-1133">Transmembrane helix</keyword>
<dbReference type="OrthoDB" id="291470at2"/>
<evidence type="ECO:0000313" key="3">
    <source>
        <dbReference type="Proteomes" id="UP000315003"/>
    </source>
</evidence>
<feature type="transmembrane region" description="Helical" evidence="1">
    <location>
        <begin position="36"/>
        <end position="61"/>
    </location>
</feature>
<gene>
    <name evidence="2" type="ORF">SV7mr_06930</name>
</gene>
<accession>A0A517SQ02</accession>
<sequence length="67" mass="7145">MPKALCLFSLVASILVASLFLLDALAAMLGQTGLAILGGVSLLMDITFIVLAGIMAFLSWLTYKQQR</sequence>
<evidence type="ECO:0000256" key="1">
    <source>
        <dbReference type="SAM" id="Phobius"/>
    </source>
</evidence>
<keyword evidence="3" id="KW-1185">Reference proteome</keyword>
<keyword evidence="1" id="KW-0472">Membrane</keyword>